<dbReference type="AlphaFoldDB" id="A0AAE1PXG0"/>
<sequence length="99" mass="11558">MNKKPLENWDVVFVDSKVSGTESENISKHSQSLKKTQTHEGELLLKMRNEISYLYLEVSQVQQQISHLRKKNKSPAEFNSHMQELEIRVGQLKKAYETL</sequence>
<gene>
    <name evidence="1" type="ORF">Pmani_013347</name>
</gene>
<proteinExistence type="predicted"/>
<organism evidence="1 2">
    <name type="scientific">Petrolisthes manimaculis</name>
    <dbReference type="NCBI Taxonomy" id="1843537"/>
    <lineage>
        <taxon>Eukaryota</taxon>
        <taxon>Metazoa</taxon>
        <taxon>Ecdysozoa</taxon>
        <taxon>Arthropoda</taxon>
        <taxon>Crustacea</taxon>
        <taxon>Multicrustacea</taxon>
        <taxon>Malacostraca</taxon>
        <taxon>Eumalacostraca</taxon>
        <taxon>Eucarida</taxon>
        <taxon>Decapoda</taxon>
        <taxon>Pleocyemata</taxon>
        <taxon>Anomura</taxon>
        <taxon>Galatheoidea</taxon>
        <taxon>Porcellanidae</taxon>
        <taxon>Petrolisthes</taxon>
    </lineage>
</organism>
<reference evidence="1" key="1">
    <citation type="submission" date="2023-11" db="EMBL/GenBank/DDBJ databases">
        <title>Genome assemblies of two species of porcelain crab, Petrolisthes cinctipes and Petrolisthes manimaculis (Anomura: Porcellanidae).</title>
        <authorList>
            <person name="Angst P."/>
        </authorList>
    </citation>
    <scope>NUCLEOTIDE SEQUENCE</scope>
    <source>
        <strain evidence="1">PB745_02</strain>
        <tissue evidence="1">Gill</tissue>
    </source>
</reference>
<name>A0AAE1PXG0_9EUCA</name>
<comment type="caution">
    <text evidence="1">The sequence shown here is derived from an EMBL/GenBank/DDBJ whole genome shotgun (WGS) entry which is preliminary data.</text>
</comment>
<dbReference type="EMBL" id="JAWZYT010001114">
    <property type="protein sequence ID" value="KAK4315430.1"/>
    <property type="molecule type" value="Genomic_DNA"/>
</dbReference>
<dbReference type="Proteomes" id="UP001292094">
    <property type="component" value="Unassembled WGS sequence"/>
</dbReference>
<evidence type="ECO:0000313" key="2">
    <source>
        <dbReference type="Proteomes" id="UP001292094"/>
    </source>
</evidence>
<keyword evidence="2" id="KW-1185">Reference proteome</keyword>
<accession>A0AAE1PXG0</accession>
<evidence type="ECO:0000313" key="1">
    <source>
        <dbReference type="EMBL" id="KAK4315430.1"/>
    </source>
</evidence>
<protein>
    <submittedName>
        <fullName evidence="1">Uncharacterized protein</fullName>
    </submittedName>
</protein>